<keyword evidence="2" id="KW-1185">Reference proteome</keyword>
<dbReference type="SUPFAM" id="SSF53901">
    <property type="entry name" value="Thiolase-like"/>
    <property type="match status" value="1"/>
</dbReference>
<dbReference type="Proteomes" id="UP000050331">
    <property type="component" value="Chromosome"/>
</dbReference>
<dbReference type="NCBIfam" id="NF006160">
    <property type="entry name" value="PRK08304.1"/>
    <property type="match status" value="1"/>
</dbReference>
<reference evidence="1 2" key="1">
    <citation type="submission" date="2016-01" db="EMBL/GenBank/DDBJ databases">
        <title>Complete genome sequence of strain Lentibacillus amyloliquefaciens LAM0015T isolated from saline sediment.</title>
        <authorList>
            <person name="Wang J.-L."/>
            <person name="He M.-X."/>
        </authorList>
    </citation>
    <scope>NUCLEOTIDE SEQUENCE [LARGE SCALE GENOMIC DNA]</scope>
    <source>
        <strain evidence="1 2">LAM0015</strain>
    </source>
</reference>
<dbReference type="AlphaFoldDB" id="A0A0U4EVB9"/>
<name>A0A0U4EVB9_9BACI</name>
<evidence type="ECO:0000313" key="2">
    <source>
        <dbReference type="Proteomes" id="UP000050331"/>
    </source>
</evidence>
<dbReference type="EMBL" id="CP013862">
    <property type="protein sequence ID" value="ALX47303.1"/>
    <property type="molecule type" value="Genomic_DNA"/>
</dbReference>
<dbReference type="KEGG" id="lao:AOX59_01035"/>
<dbReference type="InterPro" id="IPR016039">
    <property type="entry name" value="Thiolase-like"/>
</dbReference>
<gene>
    <name evidence="1" type="ORF">AOX59_01035</name>
</gene>
<dbReference type="InterPro" id="IPR038369">
    <property type="entry name" value="SpoVAD_sf"/>
</dbReference>
<dbReference type="NCBIfam" id="NF009069">
    <property type="entry name" value="PRK12404.1"/>
    <property type="match status" value="1"/>
</dbReference>
<dbReference type="NCBIfam" id="TIGR02845">
    <property type="entry name" value="spore_V_AD"/>
    <property type="match status" value="1"/>
</dbReference>
<dbReference type="OrthoDB" id="9770068at2"/>
<protein>
    <submittedName>
        <fullName evidence="1">Stage V sporulation protein AD</fullName>
    </submittedName>
</protein>
<sequence>MLEGHRTWVFDNHPVIISTGTVGGPFEAGGNVPEAFDILHDDMWLKQSSFEKAQRIMMEEASQTAVKNSLIQKEHVNFFISGDLINQITPSNFAAKTLDVPYLGLFSACATSMESLALAAFIINGDGADYILSGTASHNAATEKQFRYPTEYGGQKPPTAQWTVTGAGCALVAKNGEGPIVTSATIGKVVDMGMSDPFNMGAAMAPAAVDTIETHLRERDIDPSYYDLIITGDLGHVGREISLDMLREKNIPIQEESYQDCGLTIYREGQPVLSGASGTASSAVGVYGHFLKLMKDEQLSRILVVATGSLHSPLSVQQNDAIPCIAHAVSIESGSDSQ</sequence>
<evidence type="ECO:0000313" key="1">
    <source>
        <dbReference type="EMBL" id="ALX47303.1"/>
    </source>
</evidence>
<proteinExistence type="predicted"/>
<dbReference type="STRING" id="1472767.AOX59_01035"/>
<dbReference type="Pfam" id="PF07451">
    <property type="entry name" value="SpoVAD"/>
    <property type="match status" value="1"/>
</dbReference>
<dbReference type="Gene3D" id="3.40.47.40">
    <property type="entry name" value="Stage V sporulation protein AD"/>
    <property type="match status" value="1"/>
</dbReference>
<dbReference type="GO" id="GO:0016746">
    <property type="term" value="F:acyltransferase activity"/>
    <property type="evidence" value="ECO:0007669"/>
    <property type="project" value="InterPro"/>
</dbReference>
<dbReference type="PIRSF" id="PIRSF011570">
    <property type="entry name" value="SpoVAD"/>
    <property type="match status" value="1"/>
</dbReference>
<dbReference type="RefSeq" id="WP_068440575.1">
    <property type="nucleotide sequence ID" value="NZ_CP013862.1"/>
</dbReference>
<accession>A0A0U4EVB9</accession>
<dbReference type="InterPro" id="IPR010894">
    <property type="entry name" value="SpoVAD"/>
</dbReference>
<organism evidence="1 2">
    <name type="scientific">Lentibacillus amyloliquefaciens</name>
    <dbReference type="NCBI Taxonomy" id="1472767"/>
    <lineage>
        <taxon>Bacteria</taxon>
        <taxon>Bacillati</taxon>
        <taxon>Bacillota</taxon>
        <taxon>Bacilli</taxon>
        <taxon>Bacillales</taxon>
        <taxon>Bacillaceae</taxon>
        <taxon>Lentibacillus</taxon>
    </lineage>
</organism>